<feature type="compositionally biased region" description="Low complexity" evidence="1">
    <location>
        <begin position="333"/>
        <end position="346"/>
    </location>
</feature>
<dbReference type="AlphaFoldDB" id="A0A7K5LPZ0"/>
<evidence type="ECO:0000259" key="3">
    <source>
        <dbReference type="PROSITE" id="PS50853"/>
    </source>
</evidence>
<dbReference type="InterPro" id="IPR003961">
    <property type="entry name" value="FN3_dom"/>
</dbReference>
<dbReference type="Pfam" id="PF01108">
    <property type="entry name" value="Tissue_fac"/>
    <property type="match status" value="1"/>
</dbReference>
<feature type="region of interest" description="Disordered" evidence="1">
    <location>
        <begin position="296"/>
        <end position="404"/>
    </location>
</feature>
<feature type="non-terminal residue" evidence="4">
    <location>
        <position position="569"/>
    </location>
</feature>
<keyword evidence="5" id="KW-1185">Reference proteome</keyword>
<dbReference type="PROSITE" id="PS50853">
    <property type="entry name" value="FN3"/>
    <property type="match status" value="1"/>
</dbReference>
<dbReference type="InterPro" id="IPR036116">
    <property type="entry name" value="FN3_sf"/>
</dbReference>
<evidence type="ECO:0000256" key="2">
    <source>
        <dbReference type="SAM" id="Phobius"/>
    </source>
</evidence>
<gene>
    <name evidence="4" type="primary">Il10ra</name>
    <name evidence="4" type="ORF">VIRALT_R01866</name>
</gene>
<feature type="compositionally biased region" description="Polar residues" evidence="1">
    <location>
        <begin position="298"/>
        <end position="310"/>
    </location>
</feature>
<organism evidence="4 5">
    <name type="scientific">Vireo altiloquus</name>
    <name type="common">Black-whiskered vireo</name>
    <name type="synonym">Muscicapa altiloqua</name>
    <dbReference type="NCBI Taxonomy" id="34956"/>
    <lineage>
        <taxon>Eukaryota</taxon>
        <taxon>Metazoa</taxon>
        <taxon>Chordata</taxon>
        <taxon>Craniata</taxon>
        <taxon>Vertebrata</taxon>
        <taxon>Euteleostomi</taxon>
        <taxon>Archelosauria</taxon>
        <taxon>Archosauria</taxon>
        <taxon>Dinosauria</taxon>
        <taxon>Saurischia</taxon>
        <taxon>Theropoda</taxon>
        <taxon>Coelurosauria</taxon>
        <taxon>Aves</taxon>
        <taxon>Neognathae</taxon>
        <taxon>Neoaves</taxon>
        <taxon>Telluraves</taxon>
        <taxon>Australaves</taxon>
        <taxon>Passeriformes</taxon>
        <taxon>Corvoidea</taxon>
        <taxon>Vireonidae</taxon>
        <taxon>Vireoninae</taxon>
        <taxon>Vireo</taxon>
    </lineage>
</organism>
<comment type="caution">
    <text evidence="4">The sequence shown here is derived from an EMBL/GenBank/DDBJ whole genome shotgun (WGS) entry which is preliminary data.</text>
</comment>
<feature type="transmembrane region" description="Helical" evidence="2">
    <location>
        <begin position="223"/>
        <end position="246"/>
    </location>
</feature>
<reference evidence="4 5" key="1">
    <citation type="submission" date="2019-09" db="EMBL/GenBank/DDBJ databases">
        <title>Bird 10,000 Genomes (B10K) Project - Family phase.</title>
        <authorList>
            <person name="Zhang G."/>
        </authorList>
    </citation>
    <scope>NUCLEOTIDE SEQUENCE [LARGE SCALE GENOMIC DNA]</scope>
    <source>
        <strain evidence="4">B10K-DU-001-22</strain>
        <tissue evidence="4">Muscle</tissue>
    </source>
</reference>
<dbReference type="InterPro" id="IPR013783">
    <property type="entry name" value="Ig-like_fold"/>
</dbReference>
<dbReference type="Gene3D" id="2.60.40.10">
    <property type="entry name" value="Immunoglobulins"/>
    <property type="match status" value="2"/>
</dbReference>
<dbReference type="GO" id="GO:0004896">
    <property type="term" value="F:cytokine receptor activity"/>
    <property type="evidence" value="ECO:0007669"/>
    <property type="project" value="TreeGrafter"/>
</dbReference>
<evidence type="ECO:0000313" key="5">
    <source>
        <dbReference type="Proteomes" id="UP000589495"/>
    </source>
</evidence>
<keyword evidence="2" id="KW-0812">Transmembrane</keyword>
<feature type="compositionally biased region" description="Low complexity" evidence="1">
    <location>
        <begin position="353"/>
        <end position="362"/>
    </location>
</feature>
<dbReference type="Proteomes" id="UP000589495">
    <property type="component" value="Unassembled WGS sequence"/>
</dbReference>
<protein>
    <submittedName>
        <fullName evidence="4">I10R1 protein</fullName>
    </submittedName>
</protein>
<dbReference type="SUPFAM" id="SSF49265">
    <property type="entry name" value="Fibronectin type III"/>
    <property type="match status" value="2"/>
</dbReference>
<accession>A0A7K5LPZ0</accession>
<evidence type="ECO:0000313" key="4">
    <source>
        <dbReference type="EMBL" id="NWT20506.1"/>
    </source>
</evidence>
<keyword evidence="2" id="KW-1133">Transmembrane helix</keyword>
<dbReference type="InterPro" id="IPR050650">
    <property type="entry name" value="Type-II_Cytokine-TF_Rcpt"/>
</dbReference>
<proteinExistence type="predicted"/>
<dbReference type="InterPro" id="IPR015373">
    <property type="entry name" value="Interferon/interleukin_rcp_dom"/>
</dbReference>
<dbReference type="PANTHER" id="PTHR20859">
    <property type="entry name" value="INTERFERON/INTERLEUKIN RECEPTOR"/>
    <property type="match status" value="1"/>
</dbReference>
<feature type="non-terminal residue" evidence="4">
    <location>
        <position position="1"/>
    </location>
</feature>
<name>A0A7K5LPZ0_VIRAL</name>
<keyword evidence="2" id="KW-0472">Membrane</keyword>
<feature type="domain" description="Fibronectin type-III" evidence="3">
    <location>
        <begin position="18"/>
        <end position="113"/>
    </location>
</feature>
<dbReference type="GO" id="GO:0005886">
    <property type="term" value="C:plasma membrane"/>
    <property type="evidence" value="ECO:0007669"/>
    <property type="project" value="TreeGrafter"/>
</dbReference>
<evidence type="ECO:0000256" key="1">
    <source>
        <dbReference type="SAM" id="MobiDB-lite"/>
    </source>
</evidence>
<dbReference type="PANTHER" id="PTHR20859:SF90">
    <property type="entry name" value="INTERLEUKIN-10 RECEPTOR SUBUNIT ALPHA"/>
    <property type="match status" value="1"/>
</dbReference>
<dbReference type="EMBL" id="VZRF01014576">
    <property type="protein sequence ID" value="NWT20506.1"/>
    <property type="molecule type" value="Genomic_DNA"/>
</dbReference>
<dbReference type="Pfam" id="PF09294">
    <property type="entry name" value="Interfer-bind"/>
    <property type="match status" value="1"/>
</dbReference>
<sequence>CAASPELTVCPTGEGLASPRRVRFAAELGRHLLMWEPGHGCPASARYDVEYRVYGSSVPWTAIPECGMTSAHSCDLTYYTLDPERRYYAQVRAVSGNQTSPWKRTSAFSPQEAGLRLAGQSLSVRGNSIQVRLQLLLRSGNVTLEYSELQKEMTQYHVYVRRTQDNHTFGVVEKSTEFTISNLFWLTEYCLSVEPSMANMPVPATRTDEQCVTTGHSDRSKELLLGILSSSSVILLLLGLLGALLAHTYIRKPVRTPSVLKSFMKQSSLWMEHEPPSSGSPDADPIQQLFLGQKEPQLDSSPKSSTSTAQLPPEQGWKLPAWPKDQLCPLGPTGSRDSSGTSTDSGICLHIPSSSSSSLSCSAGPEPQGYRQQLPTAEDSGMGLESSCPAPGSGNGSPGQPRLSPAIQDEVEFRGYLQQSKGIVQPEQAPDKGMPLLGQAGSVQGLGSTDTVLDMECSELAVSKGYLKQSSPKHLLTQDLAPWGASAQDFSSQVGPQAPSLLSWAAPGAPLTSKASPEVLKALFDLSVFECDTALLGTLPLVSSLSSDWITLPINPLSQLSGDSKDSRL</sequence>